<keyword evidence="2" id="KW-1185">Reference proteome</keyword>
<name>A0A6G1L8B3_9PEZI</name>
<dbReference type="Proteomes" id="UP000799436">
    <property type="component" value="Unassembled WGS sequence"/>
</dbReference>
<sequence length="113" mass="12394">MPAVRRLPSSTGVCSSSRQTWLRSHPAIPQYAVIPSCALLFLSRCSSLPNLKLPVSAEAYAASLRPLRSELPLPCLSFRCSFYRRGLHRAAKEGVGALCLVRLATSLSWQHCP</sequence>
<protein>
    <submittedName>
        <fullName evidence="1">Uncharacterized protein</fullName>
    </submittedName>
</protein>
<accession>A0A6G1L8B3</accession>
<organism evidence="1 2">
    <name type="scientific">Teratosphaeria nubilosa</name>
    <dbReference type="NCBI Taxonomy" id="161662"/>
    <lineage>
        <taxon>Eukaryota</taxon>
        <taxon>Fungi</taxon>
        <taxon>Dikarya</taxon>
        <taxon>Ascomycota</taxon>
        <taxon>Pezizomycotina</taxon>
        <taxon>Dothideomycetes</taxon>
        <taxon>Dothideomycetidae</taxon>
        <taxon>Mycosphaerellales</taxon>
        <taxon>Teratosphaeriaceae</taxon>
        <taxon>Teratosphaeria</taxon>
    </lineage>
</organism>
<evidence type="ECO:0000313" key="1">
    <source>
        <dbReference type="EMBL" id="KAF2768484.1"/>
    </source>
</evidence>
<proteinExistence type="predicted"/>
<gene>
    <name evidence="1" type="ORF">EJ03DRAFT_120440</name>
</gene>
<reference evidence="1" key="1">
    <citation type="journal article" date="2020" name="Stud. Mycol.">
        <title>101 Dothideomycetes genomes: a test case for predicting lifestyles and emergence of pathogens.</title>
        <authorList>
            <person name="Haridas S."/>
            <person name="Albert R."/>
            <person name="Binder M."/>
            <person name="Bloem J."/>
            <person name="Labutti K."/>
            <person name="Salamov A."/>
            <person name="Andreopoulos B."/>
            <person name="Baker S."/>
            <person name="Barry K."/>
            <person name="Bills G."/>
            <person name="Bluhm B."/>
            <person name="Cannon C."/>
            <person name="Castanera R."/>
            <person name="Culley D."/>
            <person name="Daum C."/>
            <person name="Ezra D."/>
            <person name="Gonzalez J."/>
            <person name="Henrissat B."/>
            <person name="Kuo A."/>
            <person name="Liang C."/>
            <person name="Lipzen A."/>
            <person name="Lutzoni F."/>
            <person name="Magnuson J."/>
            <person name="Mondo S."/>
            <person name="Nolan M."/>
            <person name="Ohm R."/>
            <person name="Pangilinan J."/>
            <person name="Park H.-J."/>
            <person name="Ramirez L."/>
            <person name="Alfaro M."/>
            <person name="Sun H."/>
            <person name="Tritt A."/>
            <person name="Yoshinaga Y."/>
            <person name="Zwiers L.-H."/>
            <person name="Turgeon B."/>
            <person name="Goodwin S."/>
            <person name="Spatafora J."/>
            <person name="Crous P."/>
            <person name="Grigoriev I."/>
        </authorList>
    </citation>
    <scope>NUCLEOTIDE SEQUENCE</scope>
    <source>
        <strain evidence="1">CBS 116005</strain>
    </source>
</reference>
<dbReference type="EMBL" id="ML995844">
    <property type="protein sequence ID" value="KAF2768484.1"/>
    <property type="molecule type" value="Genomic_DNA"/>
</dbReference>
<dbReference type="AlphaFoldDB" id="A0A6G1L8B3"/>
<evidence type="ECO:0000313" key="2">
    <source>
        <dbReference type="Proteomes" id="UP000799436"/>
    </source>
</evidence>